<organism evidence="2 3">
    <name type="scientific">Polaribacter marinivivus</name>
    <dbReference type="NCBI Taxonomy" id="1524260"/>
    <lineage>
        <taxon>Bacteria</taxon>
        <taxon>Pseudomonadati</taxon>
        <taxon>Bacteroidota</taxon>
        <taxon>Flavobacteriia</taxon>
        <taxon>Flavobacteriales</taxon>
        <taxon>Flavobacteriaceae</taxon>
    </lineage>
</organism>
<reference evidence="3" key="1">
    <citation type="journal article" date="2019" name="Int. J. Syst. Evol. Microbiol.">
        <title>The Global Catalogue of Microorganisms (GCM) 10K type strain sequencing project: providing services to taxonomists for standard genome sequencing and annotation.</title>
        <authorList>
            <consortium name="The Broad Institute Genomics Platform"/>
            <consortium name="The Broad Institute Genome Sequencing Center for Infectious Disease"/>
            <person name="Wu L."/>
            <person name="Ma J."/>
        </authorList>
    </citation>
    <scope>NUCLEOTIDE SEQUENCE [LARGE SCALE GENOMIC DNA]</scope>
    <source>
        <strain evidence="3">CECT 8655</strain>
    </source>
</reference>
<feature type="chain" id="PRO_5046006081" evidence="1">
    <location>
        <begin position="23"/>
        <end position="143"/>
    </location>
</feature>
<dbReference type="Proteomes" id="UP001595826">
    <property type="component" value="Unassembled WGS sequence"/>
</dbReference>
<evidence type="ECO:0000313" key="2">
    <source>
        <dbReference type="EMBL" id="MFC4268319.1"/>
    </source>
</evidence>
<dbReference type="EMBL" id="JBHSCY010000001">
    <property type="protein sequence ID" value="MFC4268319.1"/>
    <property type="molecule type" value="Genomic_DNA"/>
</dbReference>
<proteinExistence type="predicted"/>
<sequence length="143" mass="17211">MLRKIIFSVTFLIFITSSYAQKQTTSADFSEPFKIAFNNFTSKTVWVAVRYKTTSGSWRTKYWFKYKPYEKDKNNKTFVIKTFNRYFYYFARTKSNYNGSYSVWKGRDNYRKVDGKQVGMKEIYLSKSIFSKPRGQTYYIDLK</sequence>
<evidence type="ECO:0000313" key="3">
    <source>
        <dbReference type="Proteomes" id="UP001595826"/>
    </source>
</evidence>
<comment type="caution">
    <text evidence="2">The sequence shown here is derived from an EMBL/GenBank/DDBJ whole genome shotgun (WGS) entry which is preliminary data.</text>
</comment>
<gene>
    <name evidence="2" type="ORF">ACFOWD_05320</name>
</gene>
<keyword evidence="1" id="KW-0732">Signal</keyword>
<evidence type="ECO:0000256" key="1">
    <source>
        <dbReference type="SAM" id="SignalP"/>
    </source>
</evidence>
<feature type="signal peptide" evidence="1">
    <location>
        <begin position="1"/>
        <end position="22"/>
    </location>
</feature>
<protein>
    <submittedName>
        <fullName evidence="2">Uncharacterized protein</fullName>
    </submittedName>
</protein>
<name>A0ABV8RAA1_9FLAO</name>
<keyword evidence="3" id="KW-1185">Reference proteome</keyword>
<accession>A0ABV8RAA1</accession>
<dbReference type="RefSeq" id="WP_377408730.1">
    <property type="nucleotide sequence ID" value="NZ_JBHSCY010000001.1"/>
</dbReference>